<name>A0A5B7IGF2_PORTR</name>
<dbReference type="AlphaFoldDB" id="A0A5B7IGF2"/>
<dbReference type="Proteomes" id="UP000324222">
    <property type="component" value="Unassembled WGS sequence"/>
</dbReference>
<evidence type="ECO:0000313" key="2">
    <source>
        <dbReference type="Proteomes" id="UP000324222"/>
    </source>
</evidence>
<reference evidence="1 2" key="1">
    <citation type="submission" date="2019-05" db="EMBL/GenBank/DDBJ databases">
        <title>Another draft genome of Portunus trituberculatus and its Hox gene families provides insights of decapod evolution.</title>
        <authorList>
            <person name="Jeong J.-H."/>
            <person name="Song I."/>
            <person name="Kim S."/>
            <person name="Choi T."/>
            <person name="Kim D."/>
            <person name="Ryu S."/>
            <person name="Kim W."/>
        </authorList>
    </citation>
    <scope>NUCLEOTIDE SEQUENCE [LARGE SCALE GENOMIC DNA]</scope>
    <source>
        <tissue evidence="1">Muscle</tissue>
    </source>
</reference>
<dbReference type="EMBL" id="VSRR010051650">
    <property type="protein sequence ID" value="MPC79634.1"/>
    <property type="molecule type" value="Genomic_DNA"/>
</dbReference>
<protein>
    <submittedName>
        <fullName evidence="1">Uncharacterized protein</fullName>
    </submittedName>
</protein>
<comment type="caution">
    <text evidence="1">The sequence shown here is derived from an EMBL/GenBank/DDBJ whole genome shotgun (WGS) entry which is preliminary data.</text>
</comment>
<proteinExistence type="predicted"/>
<accession>A0A5B7IGF2</accession>
<sequence>MQIPSLTMASTSSVWMPSARVSKCIR</sequence>
<evidence type="ECO:0000313" key="1">
    <source>
        <dbReference type="EMBL" id="MPC79634.1"/>
    </source>
</evidence>
<organism evidence="1 2">
    <name type="scientific">Portunus trituberculatus</name>
    <name type="common">Swimming crab</name>
    <name type="synonym">Neptunus trituberculatus</name>
    <dbReference type="NCBI Taxonomy" id="210409"/>
    <lineage>
        <taxon>Eukaryota</taxon>
        <taxon>Metazoa</taxon>
        <taxon>Ecdysozoa</taxon>
        <taxon>Arthropoda</taxon>
        <taxon>Crustacea</taxon>
        <taxon>Multicrustacea</taxon>
        <taxon>Malacostraca</taxon>
        <taxon>Eumalacostraca</taxon>
        <taxon>Eucarida</taxon>
        <taxon>Decapoda</taxon>
        <taxon>Pleocyemata</taxon>
        <taxon>Brachyura</taxon>
        <taxon>Eubrachyura</taxon>
        <taxon>Portunoidea</taxon>
        <taxon>Portunidae</taxon>
        <taxon>Portuninae</taxon>
        <taxon>Portunus</taxon>
    </lineage>
</organism>
<keyword evidence="2" id="KW-1185">Reference proteome</keyword>
<gene>
    <name evidence="1" type="ORF">E2C01_074171</name>
</gene>